<name>X1H0Z5_9ZZZZ</name>
<dbReference type="EMBL" id="BARU01024571">
    <property type="protein sequence ID" value="GAH50785.1"/>
    <property type="molecule type" value="Genomic_DNA"/>
</dbReference>
<comment type="caution">
    <text evidence="1">The sequence shown here is derived from an EMBL/GenBank/DDBJ whole genome shotgun (WGS) entry which is preliminary data.</text>
</comment>
<accession>X1H0Z5</accession>
<organism evidence="1">
    <name type="scientific">marine sediment metagenome</name>
    <dbReference type="NCBI Taxonomy" id="412755"/>
    <lineage>
        <taxon>unclassified sequences</taxon>
        <taxon>metagenomes</taxon>
        <taxon>ecological metagenomes</taxon>
    </lineage>
</organism>
<gene>
    <name evidence="1" type="ORF">S03H2_39700</name>
</gene>
<reference evidence="1" key="1">
    <citation type="journal article" date="2014" name="Front. Microbiol.">
        <title>High frequency of phylogenetically diverse reductive dehalogenase-homologous genes in deep subseafloor sedimentary metagenomes.</title>
        <authorList>
            <person name="Kawai M."/>
            <person name="Futagami T."/>
            <person name="Toyoda A."/>
            <person name="Takaki Y."/>
            <person name="Nishi S."/>
            <person name="Hori S."/>
            <person name="Arai W."/>
            <person name="Tsubouchi T."/>
            <person name="Morono Y."/>
            <person name="Uchiyama I."/>
            <person name="Ito T."/>
            <person name="Fujiyama A."/>
            <person name="Inagaki F."/>
            <person name="Takami H."/>
        </authorList>
    </citation>
    <scope>NUCLEOTIDE SEQUENCE</scope>
    <source>
        <strain evidence="1">Expedition CK06-06</strain>
    </source>
</reference>
<proteinExistence type="predicted"/>
<evidence type="ECO:0000313" key="1">
    <source>
        <dbReference type="EMBL" id="GAH50785.1"/>
    </source>
</evidence>
<sequence length="40" mass="4129">MATIPKSVLVKIPLALHSLTTITVAAGAVAEAMAPNNKER</sequence>
<protein>
    <submittedName>
        <fullName evidence="1">Uncharacterized protein</fullName>
    </submittedName>
</protein>
<feature type="non-terminal residue" evidence="1">
    <location>
        <position position="40"/>
    </location>
</feature>
<dbReference type="AlphaFoldDB" id="X1H0Z5"/>